<dbReference type="EMBL" id="HE612860">
    <property type="protein sequence ID" value="CCE63302.1"/>
    <property type="molecule type" value="Genomic_DNA"/>
</dbReference>
<sequence>MTGPPQEKRIEPDDNSIPHEGTDASTFSKFLAIFTANCDDYSIITITEKQQCQFKSSWNEIVKYLLPENSSDNSINSDVKEYTIPSSLANKFTNDLGLDLKISLLKKDNEKQIRGCVTSIENENSFNDWFIYHILSKTNIDRDCIDNTSVTSDSYNELFTTYFAENVKNAVQNEQWDFGGKEYFTERVKYYTDRNIPIEAVLPAFPCKSSNFDKVNGVEPDKGEELALRRIIQIIDDVKTFYPPGMKVWIISDGHVFSDCIGVDDDVVDTYTMRLHELYKSLSVGKENYIQFYGLNEIFFGDAKTIQYFNKEWTKDVEICHLTGSKINAKADLSREVLMKGCDTDDGRLKKHINTDGHARLYLYRGFSKFMSEDLQLQPLFQAMSKKKFKKTVSKVAFNMIKRNDAYSNLVELMFPHHLRFSIHAHNNAGPKYGIKVISREQCAIVKDLKNPEEPIFEDLLHIPTPWHNCIVSFEGNIKDLDSDEDNTELQLLKETSKLSVSSSSSDNLNSNEYNSSASTSTVSTIYSNKSGSQLSSDLITPLSSQSSNQSTFKQQPLYYLTRSREVKDAIEKGLYDGEWRETSFEDGIGGYYILRKRY</sequence>
<gene>
    <name evidence="2" type="primary">TPHA0E02100</name>
    <name evidence="2" type="ordered locus">TPHA_0E02100</name>
</gene>
<dbReference type="RefSeq" id="XP_003685736.1">
    <property type="nucleotide sequence ID" value="XM_003685688.1"/>
</dbReference>
<dbReference type="GO" id="GO:0030476">
    <property type="term" value="P:ascospore wall assembly"/>
    <property type="evidence" value="ECO:0007669"/>
    <property type="project" value="EnsemblFungi"/>
</dbReference>
<keyword evidence="3" id="KW-1185">Reference proteome</keyword>
<dbReference type="GeneID" id="11531341"/>
<dbReference type="PANTHER" id="PTHR37285">
    <property type="entry name" value="SPORE WALL MATURATION PROTEIN DIT1"/>
    <property type="match status" value="1"/>
</dbReference>
<dbReference type="OMA" id="TGSKICP"/>
<dbReference type="HOGENOM" id="CLU_025510_0_1_1"/>
<evidence type="ECO:0000256" key="1">
    <source>
        <dbReference type="SAM" id="MobiDB-lite"/>
    </source>
</evidence>
<organism evidence="2 3">
    <name type="scientific">Tetrapisispora phaffii (strain ATCC 24235 / CBS 4417 / NBRC 1672 / NRRL Y-8282 / UCD 70-5)</name>
    <name type="common">Yeast</name>
    <name type="synonym">Fabospora phaffii</name>
    <dbReference type="NCBI Taxonomy" id="1071381"/>
    <lineage>
        <taxon>Eukaryota</taxon>
        <taxon>Fungi</taxon>
        <taxon>Dikarya</taxon>
        <taxon>Ascomycota</taxon>
        <taxon>Saccharomycotina</taxon>
        <taxon>Saccharomycetes</taxon>
        <taxon>Saccharomycetales</taxon>
        <taxon>Saccharomycetaceae</taxon>
        <taxon>Tetrapisispora</taxon>
    </lineage>
</organism>
<evidence type="ECO:0008006" key="4">
    <source>
        <dbReference type="Google" id="ProtNLM"/>
    </source>
</evidence>
<dbReference type="OrthoDB" id="429813at2759"/>
<dbReference type="Proteomes" id="UP000005666">
    <property type="component" value="Chromosome 5"/>
</dbReference>
<dbReference type="AlphaFoldDB" id="G8BTS4"/>
<accession>G8BTS4</accession>
<dbReference type="Pfam" id="PF05141">
    <property type="entry name" value="DIT1_PvcA"/>
    <property type="match status" value="1"/>
</dbReference>
<reference evidence="2 3" key="1">
    <citation type="journal article" date="2011" name="Proc. Natl. Acad. Sci. U.S.A.">
        <title>Evolutionary erosion of yeast sex chromosomes by mating-type switching accidents.</title>
        <authorList>
            <person name="Gordon J.L."/>
            <person name="Armisen D."/>
            <person name="Proux-Wera E."/>
            <person name="Oheigeartaigh S.S."/>
            <person name="Byrne K.P."/>
            <person name="Wolfe K.H."/>
        </authorList>
    </citation>
    <scope>NUCLEOTIDE SEQUENCE [LARGE SCALE GENOMIC DNA]</scope>
    <source>
        <strain evidence="3">ATCC 24235 / CBS 4417 / NBRC 1672 / NRRL Y-8282 / UCD 70-5</strain>
    </source>
</reference>
<dbReference type="InterPro" id="IPR007817">
    <property type="entry name" value="Isocyanide_synthase_DIT1"/>
</dbReference>
<feature type="region of interest" description="Disordered" evidence="1">
    <location>
        <begin position="1"/>
        <end position="21"/>
    </location>
</feature>
<proteinExistence type="predicted"/>
<dbReference type="GO" id="GO:0003824">
    <property type="term" value="F:catalytic activity"/>
    <property type="evidence" value="ECO:0007669"/>
    <property type="project" value="EnsemblFungi"/>
</dbReference>
<dbReference type="GO" id="GO:0005829">
    <property type="term" value="C:cytosol"/>
    <property type="evidence" value="ECO:0007669"/>
    <property type="project" value="EnsemblFungi"/>
</dbReference>
<dbReference type="STRING" id="1071381.G8BTS4"/>
<evidence type="ECO:0000313" key="2">
    <source>
        <dbReference type="EMBL" id="CCE63302.1"/>
    </source>
</evidence>
<protein>
    <recommendedName>
        <fullName evidence="4">TauD/TfdA-like domain-containing protein</fullName>
    </recommendedName>
</protein>
<name>G8BTS4_TETPH</name>
<dbReference type="KEGG" id="tpf:TPHA_0E02100"/>
<dbReference type="GO" id="GO:0042764">
    <property type="term" value="C:ascospore-type prospore"/>
    <property type="evidence" value="ECO:0007669"/>
    <property type="project" value="EnsemblFungi"/>
</dbReference>
<evidence type="ECO:0000313" key="3">
    <source>
        <dbReference type="Proteomes" id="UP000005666"/>
    </source>
</evidence>
<dbReference type="eggNOG" id="ENOG502QRI9">
    <property type="taxonomic scope" value="Eukaryota"/>
</dbReference>
<dbReference type="PANTHER" id="PTHR37285:SF5">
    <property type="entry name" value="SPORE WALL MATURATION PROTEIN DIT1"/>
    <property type="match status" value="1"/>
</dbReference>